<reference evidence="2 3" key="1">
    <citation type="submission" date="2023-11" db="EMBL/GenBank/DDBJ databases">
        <title>Peredibacter starrii A3.12.</title>
        <authorList>
            <person name="Mitchell R.J."/>
        </authorList>
    </citation>
    <scope>NUCLEOTIDE SEQUENCE [LARGE SCALE GENOMIC DNA]</scope>
    <source>
        <strain evidence="2 3">A3.12</strain>
    </source>
</reference>
<evidence type="ECO:0000313" key="3">
    <source>
        <dbReference type="Proteomes" id="UP001324634"/>
    </source>
</evidence>
<dbReference type="EMBL" id="CP139487">
    <property type="protein sequence ID" value="WPU66133.1"/>
    <property type="molecule type" value="Genomic_DNA"/>
</dbReference>
<dbReference type="KEGG" id="psti:SOO65_05180"/>
<organism evidence="2 3">
    <name type="scientific">Peredibacter starrii</name>
    <dbReference type="NCBI Taxonomy" id="28202"/>
    <lineage>
        <taxon>Bacteria</taxon>
        <taxon>Pseudomonadati</taxon>
        <taxon>Bdellovibrionota</taxon>
        <taxon>Bacteriovoracia</taxon>
        <taxon>Bacteriovoracales</taxon>
        <taxon>Bacteriovoracaceae</taxon>
        <taxon>Peredibacter</taxon>
    </lineage>
</organism>
<evidence type="ECO:0000256" key="1">
    <source>
        <dbReference type="SAM" id="Coils"/>
    </source>
</evidence>
<feature type="coiled-coil region" evidence="1">
    <location>
        <begin position="128"/>
        <end position="155"/>
    </location>
</feature>
<keyword evidence="1" id="KW-0175">Coiled coil</keyword>
<dbReference type="Proteomes" id="UP001324634">
    <property type="component" value="Chromosome"/>
</dbReference>
<sequence length="478" mass="55558">MQTTLQGIELSVAILMDDLASAKEIASALRQSNIFAHHYQSLEEFWGACSLELPDLAIIDVTKMSQGSIQFKTHPKVVDRSLAYAFYSKDSTKMLLSSTFNLAPVGYLHHDISLNAQIMNILARRRETLKLARDKKELEMRLQRMQARSQRIIAERSDAEEFRAHFDFIRNLCAEIETESTRQDFTRCLIEKMEGWEAAHGYGLFELNQNGQKLISPEISKRKHHPFPSLWLGQANTHGIEEFAQDMATQVANDLFDVAPVMIRIYSGSNNPDMLLYVSFTEERMVNFPWDVFESMLSSSLRRLKLYQQLPQYANQFLPMWEAMDNMDRMQKETKDEDMRIIALSLIPLTNIAKKRAHNKFFWSSFFNDFFLQLSGRLQKTTKLSLFGPWHVVFFVPRENVETETLMLQSFIKQFGYWKFFEDNSQVLSEEMYPTLKLIPASSAHYLRIFEREFGELAVAEEGKRLMANERGAKRLSI</sequence>
<dbReference type="RefSeq" id="WP_321398000.1">
    <property type="nucleotide sequence ID" value="NZ_CP139487.1"/>
</dbReference>
<protein>
    <submittedName>
        <fullName evidence="2">Uncharacterized protein</fullName>
    </submittedName>
</protein>
<keyword evidence="3" id="KW-1185">Reference proteome</keyword>
<gene>
    <name evidence="2" type="ORF">SOO65_05180</name>
</gene>
<proteinExistence type="predicted"/>
<evidence type="ECO:0000313" key="2">
    <source>
        <dbReference type="EMBL" id="WPU66133.1"/>
    </source>
</evidence>
<accession>A0AAX4HRX8</accession>
<dbReference type="AlphaFoldDB" id="A0AAX4HRX8"/>
<name>A0AAX4HRX8_9BACT</name>